<comment type="subunit">
    <text evidence="9">Component of the mitochondrial contact site and cristae organizing system (MICOS) complex.</text>
</comment>
<keyword evidence="5 9" id="KW-0999">Mitochondrion inner membrane</keyword>
<dbReference type="AlphaFoldDB" id="A0A6J2Y4Y1"/>
<dbReference type="PANTHER" id="PTHR21304:SF0">
    <property type="entry name" value="MICOS COMPLEX SUBUNIT MIC10"/>
    <property type="match status" value="1"/>
</dbReference>
<reference evidence="11" key="1">
    <citation type="submission" date="2025-08" db="UniProtKB">
        <authorList>
            <consortium name="RefSeq"/>
        </authorList>
    </citation>
    <scope>IDENTIFICATION</scope>
    <source>
        <tissue evidence="11">Gonads</tissue>
    </source>
</reference>
<dbReference type="OrthoDB" id="1916310at2759"/>
<comment type="function">
    <text evidence="1 9">Component of the MICOS complex, a large protein complex of the mitochondrial inner membrane that plays crucial roles in the maintenance of crista junctions, inner membrane architecture, and formation of contact sites to the outer membrane.</text>
</comment>
<organism evidence="10 11">
    <name type="scientific">Sitophilus oryzae</name>
    <name type="common">Rice weevil</name>
    <name type="synonym">Curculio oryzae</name>
    <dbReference type="NCBI Taxonomy" id="7048"/>
    <lineage>
        <taxon>Eukaryota</taxon>
        <taxon>Metazoa</taxon>
        <taxon>Ecdysozoa</taxon>
        <taxon>Arthropoda</taxon>
        <taxon>Hexapoda</taxon>
        <taxon>Insecta</taxon>
        <taxon>Pterygota</taxon>
        <taxon>Neoptera</taxon>
        <taxon>Endopterygota</taxon>
        <taxon>Coleoptera</taxon>
        <taxon>Polyphaga</taxon>
        <taxon>Cucujiformia</taxon>
        <taxon>Curculionidae</taxon>
        <taxon>Dryophthorinae</taxon>
        <taxon>Sitophilus</taxon>
    </lineage>
</organism>
<evidence type="ECO:0000256" key="8">
    <source>
        <dbReference type="ARBA" id="ARBA00023136"/>
    </source>
</evidence>
<evidence type="ECO:0000256" key="3">
    <source>
        <dbReference type="ARBA" id="ARBA00006792"/>
    </source>
</evidence>
<keyword evidence="10" id="KW-1185">Reference proteome</keyword>
<dbReference type="InParanoid" id="A0A6J2Y4Y1"/>
<dbReference type="Pfam" id="PF04418">
    <property type="entry name" value="DUF543"/>
    <property type="match status" value="1"/>
</dbReference>
<evidence type="ECO:0000256" key="6">
    <source>
        <dbReference type="ARBA" id="ARBA00022989"/>
    </source>
</evidence>
<evidence type="ECO:0000256" key="1">
    <source>
        <dbReference type="ARBA" id="ARBA00002689"/>
    </source>
</evidence>
<sequence>MSSPIYIEEELGRKWDKCLSDSVIKFGGGIVLGSVFSLLFFKRKRWPILMGGGFGIGMAYANCEKDLNATIRSCELVSSNFQKK</sequence>
<feature type="transmembrane region" description="Helical" evidence="9">
    <location>
        <begin position="23"/>
        <end position="41"/>
    </location>
</feature>
<dbReference type="FunCoup" id="A0A6J2Y4Y1">
    <property type="interactions" value="464"/>
</dbReference>
<comment type="subcellular location">
    <subcellularLocation>
        <location evidence="2 9">Mitochondrion inner membrane</location>
        <topology evidence="2 9">Single-pass membrane protein</topology>
    </subcellularLocation>
</comment>
<dbReference type="GeneID" id="115884431"/>
<dbReference type="RefSeq" id="XP_030758858.1">
    <property type="nucleotide sequence ID" value="XM_030902998.1"/>
</dbReference>
<evidence type="ECO:0000313" key="11">
    <source>
        <dbReference type="RefSeq" id="XP_030758858.1"/>
    </source>
</evidence>
<evidence type="ECO:0000256" key="2">
    <source>
        <dbReference type="ARBA" id="ARBA00004434"/>
    </source>
</evidence>
<dbReference type="KEGG" id="soy:115884431"/>
<dbReference type="PANTHER" id="PTHR21304">
    <property type="entry name" value="MICOS COMPLEX SUBUNIT MIC10"/>
    <property type="match status" value="1"/>
</dbReference>
<evidence type="ECO:0000256" key="9">
    <source>
        <dbReference type="RuleBase" id="RU363011"/>
    </source>
</evidence>
<keyword evidence="8 9" id="KW-0472">Membrane</keyword>
<dbReference type="GO" id="GO:0061617">
    <property type="term" value="C:MICOS complex"/>
    <property type="evidence" value="ECO:0007669"/>
    <property type="project" value="UniProtKB-UniRule"/>
</dbReference>
<evidence type="ECO:0000256" key="7">
    <source>
        <dbReference type="ARBA" id="ARBA00023128"/>
    </source>
</evidence>
<protein>
    <recommendedName>
        <fullName evidence="9">MICOS complex subunit MIC10</fullName>
    </recommendedName>
</protein>
<accession>A0A6J2Y4Y1</accession>
<keyword evidence="7 9" id="KW-0496">Mitochondrion</keyword>
<comment type="similarity">
    <text evidence="3 9">Belongs to the MICOS complex subunit Mic10 family.</text>
</comment>
<proteinExistence type="inferred from homology"/>
<evidence type="ECO:0000256" key="4">
    <source>
        <dbReference type="ARBA" id="ARBA00022692"/>
    </source>
</evidence>
<evidence type="ECO:0000313" key="10">
    <source>
        <dbReference type="Proteomes" id="UP000504635"/>
    </source>
</evidence>
<dbReference type="InterPro" id="IPR007512">
    <property type="entry name" value="Mic10"/>
</dbReference>
<keyword evidence="4 9" id="KW-0812">Transmembrane</keyword>
<keyword evidence="6 9" id="KW-1133">Transmembrane helix</keyword>
<dbReference type="Proteomes" id="UP000504635">
    <property type="component" value="Unplaced"/>
</dbReference>
<evidence type="ECO:0000256" key="5">
    <source>
        <dbReference type="ARBA" id="ARBA00022792"/>
    </source>
</evidence>
<name>A0A6J2Y4Y1_SITOR</name>
<gene>
    <name evidence="11" type="primary">LOC115884431</name>
</gene>